<evidence type="ECO:0000313" key="1">
    <source>
        <dbReference type="EMBL" id="WOO39663.1"/>
    </source>
</evidence>
<sequence>MSISYQLFSSYIFLFFFSLTIFGPNQAIALYWRALPTPIINDICEGNGRFVATGPNGVIIWSTNGIDWYTALNPQSGYYKSLNGVCYGNGYFIAVGRYGVILRSSDGKQWTTCISQTTAELTSVYAAEGHYVAVGKDATILISTDGYNWEPVSYNETGVGFYELGDLGSVVFGSGAWVALESSNTTGVWSDDGINWYRIYVGASRDNDVIHDGERFVAASGGGSQSAISISTDGINWQKMSSPGSLKGAIAYGNGIYIAITVTGEILASEDLLIWTEVAKAQNIARLEFANNCFIGVGYNKSVISKDGLNWLVRSSPTFSTNATDCTWFKSQLYIVGSNGYLAAYNQELNIQTPLTSNTNSSLLAVANNDTCIVAVGSDGVAIRTIDGINWSPVNTNTTSHLYDLLYANNYFFAVGSNGTICRSPDGIVWNKLNSSVTNDLRNIASDGAQIIVSGWHHTLLISTDSQTWTTIDFSESENINNIAYGNGVFVAINNYGSLWYSEDGRNWESVPSGYVGWHNDILFGDDQFVLLAESGQIQTSIDGLNWQLEANEFGGEVKRMRRLTYNNNQFFCVGDGAIIMTSNKLPIDHVQIQLDMITPQELAISTSENIYGSIFDIEFSDDLINWVTISKDRTNTLDDYFHIHRLDNADSPQFYRIKHAE</sequence>
<keyword evidence="2" id="KW-1185">Reference proteome</keyword>
<dbReference type="InterPro" id="IPR036278">
    <property type="entry name" value="Sialidase_sf"/>
</dbReference>
<dbReference type="KEGG" id="puo:RZN69_13650"/>
<evidence type="ECO:0008006" key="3">
    <source>
        <dbReference type="Google" id="ProtNLM"/>
    </source>
</evidence>
<evidence type="ECO:0000313" key="2">
    <source>
        <dbReference type="Proteomes" id="UP001304300"/>
    </source>
</evidence>
<dbReference type="RefSeq" id="WP_317831637.1">
    <property type="nucleotide sequence ID" value="NZ_CP136920.1"/>
</dbReference>
<dbReference type="EMBL" id="CP136920">
    <property type="protein sequence ID" value="WOO39663.1"/>
    <property type="molecule type" value="Genomic_DNA"/>
</dbReference>
<organism evidence="1 2">
    <name type="scientific">Rubellicoccus peritrichatus</name>
    <dbReference type="NCBI Taxonomy" id="3080537"/>
    <lineage>
        <taxon>Bacteria</taxon>
        <taxon>Pseudomonadati</taxon>
        <taxon>Verrucomicrobiota</taxon>
        <taxon>Opitutia</taxon>
        <taxon>Puniceicoccales</taxon>
        <taxon>Cerasicoccaceae</taxon>
        <taxon>Rubellicoccus</taxon>
    </lineage>
</organism>
<proteinExistence type="predicted"/>
<accession>A0AAQ3QTR2</accession>
<name>A0AAQ3QTR2_9BACT</name>
<protein>
    <recommendedName>
        <fullName evidence="3">Photosynthesis system II assembly factor Ycf48/Hcf136-like domain-containing protein</fullName>
    </recommendedName>
</protein>
<dbReference type="Proteomes" id="UP001304300">
    <property type="component" value="Chromosome"/>
</dbReference>
<reference evidence="1 2" key="1">
    <citation type="submission" date="2023-10" db="EMBL/GenBank/DDBJ databases">
        <title>Rubellicoccus peritrichatus gen. nov., sp. nov., isolated from an algae of coral reef tank.</title>
        <authorList>
            <person name="Luo J."/>
        </authorList>
    </citation>
    <scope>NUCLEOTIDE SEQUENCE [LARGE SCALE GENOMIC DNA]</scope>
    <source>
        <strain evidence="1 2">CR14</strain>
    </source>
</reference>
<dbReference type="AlphaFoldDB" id="A0AAQ3QTR2"/>
<gene>
    <name evidence="1" type="ORF">RZN69_13650</name>
</gene>
<dbReference type="SUPFAM" id="SSF50939">
    <property type="entry name" value="Sialidases"/>
    <property type="match status" value="2"/>
</dbReference>